<sequence length="140" mass="16519">MNMKMQNVYDFFKSKNFAKAPLTIELMQNNFIQEEGTGYRIDQPEKIPSQYTHLINYCKKRLQDGAVYFNRTVQCGELIFWMAEVSQALSKKELLDLQQNILKNYKKETYSNGKIVYDRKAANQLILKTCYDRIKDVVEP</sequence>
<organism evidence="1 2">
    <name type="scientific">Streptococcus mitis</name>
    <dbReference type="NCBI Taxonomy" id="28037"/>
    <lineage>
        <taxon>Bacteria</taxon>
        <taxon>Bacillati</taxon>
        <taxon>Bacillota</taxon>
        <taxon>Bacilli</taxon>
        <taxon>Lactobacillales</taxon>
        <taxon>Streptococcaceae</taxon>
        <taxon>Streptococcus</taxon>
        <taxon>Streptococcus mitis group</taxon>
    </lineage>
</organism>
<dbReference type="AlphaFoldDB" id="A0A6M9F5W2"/>
<gene>
    <name evidence="1" type="ORF">M594_05665</name>
</gene>
<name>A0A6M9F5W2_STRMT</name>
<dbReference type="EMBL" id="CP047883">
    <property type="protein sequence ID" value="QKL33193.1"/>
    <property type="molecule type" value="Genomic_DNA"/>
</dbReference>
<dbReference type="Proteomes" id="UP000501099">
    <property type="component" value="Chromosome"/>
</dbReference>
<dbReference type="RefSeq" id="WP_173876197.1">
    <property type="nucleotide sequence ID" value="NZ_CP047883.1"/>
</dbReference>
<accession>A0A6M9F5W2</accession>
<proteinExistence type="predicted"/>
<protein>
    <submittedName>
        <fullName evidence="1">Uncharacterized protein</fullName>
    </submittedName>
</protein>
<evidence type="ECO:0000313" key="2">
    <source>
        <dbReference type="Proteomes" id="UP000501099"/>
    </source>
</evidence>
<evidence type="ECO:0000313" key="1">
    <source>
        <dbReference type="EMBL" id="QKL33193.1"/>
    </source>
</evidence>
<reference evidence="1 2" key="1">
    <citation type="submission" date="2020-01" db="EMBL/GenBank/DDBJ databases">
        <title>Complete genome sequence of the tetracycline resistane Streptococcus mitis isolate S022-V3-A4.</title>
        <authorList>
            <person name="Pinzauti D."/>
            <person name="Iannelli F."/>
            <person name="Pozzi G."/>
            <person name="Santoro F."/>
        </authorList>
    </citation>
    <scope>NUCLEOTIDE SEQUENCE [LARGE SCALE GENOMIC DNA]</scope>
    <source>
        <strain evidence="1 2">S022-V3-A4</strain>
    </source>
</reference>